<dbReference type="InterPro" id="IPR018632">
    <property type="entry name" value="AAA-associated_dom_C"/>
</dbReference>
<accession>A0A284VNC0</accession>
<sequence length="101" mass="11847">MDGNIELTADARKLLDAGIQERKKIIRDKVAGVEIIKELRNELMESDEYRMSKEDVLKFIQRRIPSADTDSYFRIIINWTRHAGLIGYDSDSEEIYLMPKR</sequence>
<dbReference type="EMBL" id="FZMP01000114">
    <property type="protein sequence ID" value="SNQ60742.1"/>
    <property type="molecule type" value="Genomic_DNA"/>
</dbReference>
<dbReference type="AlphaFoldDB" id="A0A284VNC0"/>
<evidence type="ECO:0000313" key="1">
    <source>
        <dbReference type="EMBL" id="SNQ60742.1"/>
    </source>
</evidence>
<keyword evidence="2" id="KW-1185">Reference proteome</keyword>
<organism evidence="1 2">
    <name type="scientific">Candidatus Methanoperedens nitratireducens</name>
    <dbReference type="NCBI Taxonomy" id="1392998"/>
    <lineage>
        <taxon>Archaea</taxon>
        <taxon>Methanobacteriati</taxon>
        <taxon>Methanobacteriota</taxon>
        <taxon>Stenosarchaea group</taxon>
        <taxon>Methanomicrobia</taxon>
        <taxon>Methanosarcinales</taxon>
        <taxon>ANME-2 cluster</taxon>
        <taxon>Candidatus Methanoperedentaceae</taxon>
        <taxon>Candidatus Methanoperedens</taxon>
    </lineage>
</organism>
<reference evidence="2" key="1">
    <citation type="submission" date="2017-06" db="EMBL/GenBank/DDBJ databases">
        <authorList>
            <person name="Cremers G."/>
        </authorList>
    </citation>
    <scope>NUCLEOTIDE SEQUENCE [LARGE SCALE GENOMIC DNA]</scope>
</reference>
<evidence type="ECO:0000313" key="2">
    <source>
        <dbReference type="Proteomes" id="UP000218615"/>
    </source>
</evidence>
<protein>
    <submittedName>
        <fullName evidence="1">Uncharacterized protein</fullName>
    </submittedName>
</protein>
<name>A0A284VNC0_9EURY</name>
<gene>
    <name evidence="1" type="ORF">MNV_2000002</name>
</gene>
<dbReference type="RefSeq" id="WP_096205212.1">
    <property type="nucleotide sequence ID" value="NZ_FZMP01000114.1"/>
</dbReference>
<proteinExistence type="predicted"/>
<dbReference type="Pfam" id="PF09821">
    <property type="entry name" value="AAA_assoc_C"/>
    <property type="match status" value="1"/>
</dbReference>
<dbReference type="Proteomes" id="UP000218615">
    <property type="component" value="Unassembled WGS sequence"/>
</dbReference>